<dbReference type="EMBL" id="FMCW01000052">
    <property type="protein sequence ID" value="SCF21169.1"/>
    <property type="molecule type" value="Genomic_DNA"/>
</dbReference>
<dbReference type="InterPro" id="IPR013325">
    <property type="entry name" value="RNA_pol_sigma_r2"/>
</dbReference>
<dbReference type="Gene3D" id="1.10.10.10">
    <property type="entry name" value="Winged helix-like DNA-binding domain superfamily/Winged helix DNA-binding domain"/>
    <property type="match status" value="1"/>
</dbReference>
<reference evidence="7 8" key="1">
    <citation type="submission" date="2016-06" db="EMBL/GenBank/DDBJ databases">
        <authorList>
            <person name="Kjaerup R.B."/>
            <person name="Dalgaard T.S."/>
            <person name="Juul-Madsen H.R."/>
        </authorList>
    </citation>
    <scope>NUCLEOTIDE SEQUENCE [LARGE SCALE GENOMIC DNA]</scope>
    <source>
        <strain evidence="7 8">DSM 45626</strain>
    </source>
</reference>
<proteinExistence type="inferred from homology"/>
<evidence type="ECO:0000256" key="1">
    <source>
        <dbReference type="ARBA" id="ARBA00010641"/>
    </source>
</evidence>
<organism evidence="7 8">
    <name type="scientific">Micromonospora haikouensis</name>
    <dbReference type="NCBI Taxonomy" id="686309"/>
    <lineage>
        <taxon>Bacteria</taxon>
        <taxon>Bacillati</taxon>
        <taxon>Actinomycetota</taxon>
        <taxon>Actinomycetes</taxon>
        <taxon>Micromonosporales</taxon>
        <taxon>Micromonosporaceae</taxon>
        <taxon>Micromonospora</taxon>
    </lineage>
</organism>
<dbReference type="InterPro" id="IPR013324">
    <property type="entry name" value="RNA_pol_sigma_r3/r4-like"/>
</dbReference>
<dbReference type="InterPro" id="IPR036388">
    <property type="entry name" value="WH-like_DNA-bd_sf"/>
</dbReference>
<dbReference type="CDD" id="cd06171">
    <property type="entry name" value="Sigma70_r4"/>
    <property type="match status" value="1"/>
</dbReference>
<protein>
    <submittedName>
        <fullName evidence="7">RNA polymerase sigma-70 factor, ECF subfamily</fullName>
    </submittedName>
</protein>
<dbReference type="AlphaFoldDB" id="A0A1C4YKB3"/>
<evidence type="ECO:0000256" key="4">
    <source>
        <dbReference type="ARBA" id="ARBA00023163"/>
    </source>
</evidence>
<dbReference type="InterPro" id="IPR013249">
    <property type="entry name" value="RNA_pol_sigma70_r4_t2"/>
</dbReference>
<dbReference type="GO" id="GO:0016987">
    <property type="term" value="F:sigma factor activity"/>
    <property type="evidence" value="ECO:0007669"/>
    <property type="project" value="UniProtKB-KW"/>
</dbReference>
<dbReference type="Proteomes" id="UP000199375">
    <property type="component" value="Unassembled WGS sequence"/>
</dbReference>
<dbReference type="SUPFAM" id="SSF88946">
    <property type="entry name" value="Sigma2 domain of RNA polymerase sigma factors"/>
    <property type="match status" value="1"/>
</dbReference>
<feature type="domain" description="RNA polymerase sigma-70 region 2" evidence="5">
    <location>
        <begin position="44"/>
        <end position="111"/>
    </location>
</feature>
<dbReference type="GO" id="GO:0003677">
    <property type="term" value="F:DNA binding"/>
    <property type="evidence" value="ECO:0007669"/>
    <property type="project" value="InterPro"/>
</dbReference>
<keyword evidence="2" id="KW-0805">Transcription regulation</keyword>
<evidence type="ECO:0000259" key="6">
    <source>
        <dbReference type="Pfam" id="PF08281"/>
    </source>
</evidence>
<dbReference type="Pfam" id="PF08281">
    <property type="entry name" value="Sigma70_r4_2"/>
    <property type="match status" value="1"/>
</dbReference>
<keyword evidence="4" id="KW-0804">Transcription</keyword>
<sequence length="206" mass="22770">MPAMRVRAARIQPVQPQSGSMVGEVSALVARAQAGDAEAFGLVYDRYVDQVFRFVYRRVLDRQVAEDLTSETFLRALRNLASFRRPGGDFGAWVTTIARNLTLNWQQSHQRRERPVAELRDAAPVDRAPSPEATVVDALTREALVAAIAQLNPVQRQCITLRYLRELSIEETAQALGKTPAAIKSAQYKALRALRGLLSATAVMPA</sequence>
<dbReference type="InterPro" id="IPR039425">
    <property type="entry name" value="RNA_pol_sigma-70-like"/>
</dbReference>
<accession>A0A1C4YKB3</accession>
<dbReference type="Gene3D" id="1.10.1740.10">
    <property type="match status" value="1"/>
</dbReference>
<gene>
    <name evidence="7" type="ORF">GA0070558_15217</name>
</gene>
<dbReference type="PANTHER" id="PTHR43133">
    <property type="entry name" value="RNA POLYMERASE ECF-TYPE SIGMA FACTO"/>
    <property type="match status" value="1"/>
</dbReference>
<dbReference type="InterPro" id="IPR014284">
    <property type="entry name" value="RNA_pol_sigma-70_dom"/>
</dbReference>
<keyword evidence="3" id="KW-0731">Sigma factor</keyword>
<dbReference type="SUPFAM" id="SSF88659">
    <property type="entry name" value="Sigma3 and sigma4 domains of RNA polymerase sigma factors"/>
    <property type="match status" value="1"/>
</dbReference>
<name>A0A1C4YKB3_9ACTN</name>
<comment type="similarity">
    <text evidence="1">Belongs to the sigma-70 factor family. ECF subfamily.</text>
</comment>
<evidence type="ECO:0000256" key="3">
    <source>
        <dbReference type="ARBA" id="ARBA00023082"/>
    </source>
</evidence>
<dbReference type="NCBIfam" id="TIGR02937">
    <property type="entry name" value="sigma70-ECF"/>
    <property type="match status" value="1"/>
</dbReference>
<dbReference type="GO" id="GO:0006352">
    <property type="term" value="P:DNA-templated transcription initiation"/>
    <property type="evidence" value="ECO:0007669"/>
    <property type="project" value="InterPro"/>
</dbReference>
<evidence type="ECO:0000313" key="7">
    <source>
        <dbReference type="EMBL" id="SCF21169.1"/>
    </source>
</evidence>
<dbReference type="InterPro" id="IPR007627">
    <property type="entry name" value="RNA_pol_sigma70_r2"/>
</dbReference>
<dbReference type="Pfam" id="PF04542">
    <property type="entry name" value="Sigma70_r2"/>
    <property type="match status" value="1"/>
</dbReference>
<dbReference type="PANTHER" id="PTHR43133:SF57">
    <property type="entry name" value="RNA POLYMERASE SIGMA-70 FACTOR"/>
    <property type="match status" value="1"/>
</dbReference>
<feature type="domain" description="RNA polymerase sigma factor 70 region 4 type 2" evidence="6">
    <location>
        <begin position="141"/>
        <end position="194"/>
    </location>
</feature>
<evidence type="ECO:0000259" key="5">
    <source>
        <dbReference type="Pfam" id="PF04542"/>
    </source>
</evidence>
<evidence type="ECO:0000313" key="8">
    <source>
        <dbReference type="Proteomes" id="UP000199375"/>
    </source>
</evidence>
<evidence type="ECO:0000256" key="2">
    <source>
        <dbReference type="ARBA" id="ARBA00023015"/>
    </source>
</evidence>